<evidence type="ECO:0000313" key="1">
    <source>
        <dbReference type="EMBL" id="MAA12806.1"/>
    </source>
</evidence>
<reference evidence="1" key="1">
    <citation type="journal article" date="2017" name="Parasit. Vectors">
        <title>Sialotranscriptomics of Rhipicephalus zambeziensis reveals intricate expression profiles of secretory proteins and suggests tight temporal transcriptional regulation during blood-feeding.</title>
        <authorList>
            <person name="de Castro M.H."/>
            <person name="de Klerk D."/>
            <person name="Pienaar R."/>
            <person name="Rees D.J.G."/>
            <person name="Mans B.J."/>
        </authorList>
    </citation>
    <scope>NUCLEOTIDE SEQUENCE</scope>
    <source>
        <tissue evidence="1">Salivary glands</tissue>
    </source>
</reference>
<accession>A0A224Y5I1</accession>
<proteinExistence type="predicted"/>
<name>A0A224Y5I1_9ACAR</name>
<dbReference type="AlphaFoldDB" id="A0A224Y5I1"/>
<dbReference type="EMBL" id="GFPF01001660">
    <property type="protein sequence ID" value="MAA12806.1"/>
    <property type="molecule type" value="Transcribed_RNA"/>
</dbReference>
<organism evidence="1">
    <name type="scientific">Rhipicephalus zambeziensis</name>
    <dbReference type="NCBI Taxonomy" id="60191"/>
    <lineage>
        <taxon>Eukaryota</taxon>
        <taxon>Metazoa</taxon>
        <taxon>Ecdysozoa</taxon>
        <taxon>Arthropoda</taxon>
        <taxon>Chelicerata</taxon>
        <taxon>Arachnida</taxon>
        <taxon>Acari</taxon>
        <taxon>Parasitiformes</taxon>
        <taxon>Ixodida</taxon>
        <taxon>Ixodoidea</taxon>
        <taxon>Ixodidae</taxon>
        <taxon>Rhipicephalinae</taxon>
        <taxon>Rhipicephalus</taxon>
        <taxon>Rhipicephalus</taxon>
    </lineage>
</organism>
<sequence>MKNNESLDHCWTSGLHLAAQLYFEALLRGFELFLQNASSFSLTAPQINVRFPATVCCTQLLSHIQQLRTRETMYQSKGITDPVAILMLVTDIHVLSHFASSLIVN</sequence>
<protein>
    <submittedName>
        <fullName evidence="1">Uncharacterized protein</fullName>
    </submittedName>
</protein>